<keyword evidence="9" id="KW-0812">Transmembrane</keyword>
<keyword evidence="11" id="KW-0732">Signal</keyword>
<evidence type="ECO:0000256" key="11">
    <source>
        <dbReference type="ARBA" id="ARBA00022729"/>
    </source>
</evidence>
<evidence type="ECO:0000256" key="14">
    <source>
        <dbReference type="ARBA" id="ARBA00022963"/>
    </source>
</evidence>
<evidence type="ECO:0000256" key="19">
    <source>
        <dbReference type="PIRSR" id="PIRSR603187-1"/>
    </source>
</evidence>
<keyword evidence="10 20" id="KW-0479">Metal-binding</keyword>
<feature type="binding site" description="in dimeric form" evidence="20">
    <location>
        <position position="194"/>
    </location>
    <ligand>
        <name>Ca(2+)</name>
        <dbReference type="ChEBI" id="CHEBI:29108"/>
        <label>1</label>
    </ligand>
</feature>
<evidence type="ECO:0000256" key="12">
    <source>
        <dbReference type="ARBA" id="ARBA00022801"/>
    </source>
</evidence>
<dbReference type="SUPFAM" id="SSF56931">
    <property type="entry name" value="Outer membrane phospholipase A (OMPLA)"/>
    <property type="match status" value="1"/>
</dbReference>
<proteinExistence type="inferred from homology"/>
<evidence type="ECO:0000256" key="10">
    <source>
        <dbReference type="ARBA" id="ARBA00022723"/>
    </source>
</evidence>
<evidence type="ECO:0000256" key="2">
    <source>
        <dbReference type="ARBA" id="ARBA00001604"/>
    </source>
</evidence>
<keyword evidence="8" id="KW-1134">Transmembrane beta strand</keyword>
<dbReference type="Pfam" id="PF02253">
    <property type="entry name" value="PLA1"/>
    <property type="match status" value="1"/>
</dbReference>
<dbReference type="GO" id="GO:0046872">
    <property type="term" value="F:metal ion binding"/>
    <property type="evidence" value="ECO:0007669"/>
    <property type="project" value="UniProtKB-KW"/>
</dbReference>
<dbReference type="RefSeq" id="WP_066183758.1">
    <property type="nucleotide sequence ID" value="NZ_LCUJ01000003.1"/>
</dbReference>
<keyword evidence="14" id="KW-0442">Lipid degradation</keyword>
<comment type="similarity">
    <text evidence="4">Belongs to the phospholipase A1 family.</text>
</comment>
<comment type="subunit">
    <text evidence="5">Homodimer; dimerization is reversible, and the dimeric form is the active one.</text>
</comment>
<protein>
    <recommendedName>
        <fullName evidence="18">Phosphatidylcholine 1-acylhydrolase</fullName>
        <ecNumber evidence="6">3.1.1.32</ecNumber>
        <ecNumber evidence="7">3.1.1.4</ecNumber>
    </recommendedName>
</protein>
<dbReference type="GO" id="GO:0008970">
    <property type="term" value="F:phospholipase A1 activity"/>
    <property type="evidence" value="ECO:0007669"/>
    <property type="project" value="UniProtKB-EC"/>
</dbReference>
<gene>
    <name evidence="21" type="primary">pldA</name>
    <name evidence="21" type="ORF">AAX29_01201</name>
</gene>
<comment type="subcellular location">
    <subcellularLocation>
        <location evidence="3">Cell outer membrane</location>
        <topology evidence="3">Multi-pass membrane protein</topology>
    </subcellularLocation>
</comment>
<reference evidence="22" key="1">
    <citation type="submission" date="2015-05" db="EMBL/GenBank/DDBJ databases">
        <authorList>
            <person name="Rovetto F."/>
            <person name="Cocolin L."/>
            <person name="Illeghems K."/>
            <person name="Van Nieuwerburgh F."/>
            <person name="Houf K."/>
        </authorList>
    </citation>
    <scope>NUCLEOTIDE SEQUENCE [LARGE SCALE GENOMIC DNA]</scope>
    <source>
        <strain evidence="22">DU22</strain>
    </source>
</reference>
<dbReference type="PANTHER" id="PTHR40457:SF1">
    <property type="entry name" value="PHOSPHOLIPASE A1"/>
    <property type="match status" value="1"/>
</dbReference>
<evidence type="ECO:0000256" key="16">
    <source>
        <dbReference type="ARBA" id="ARBA00023136"/>
    </source>
</evidence>
<dbReference type="GO" id="GO:0004623">
    <property type="term" value="F:phospholipase A2 activity"/>
    <property type="evidence" value="ECO:0007669"/>
    <property type="project" value="UniProtKB-EC"/>
</dbReference>
<evidence type="ECO:0000256" key="6">
    <source>
        <dbReference type="ARBA" id="ARBA00013179"/>
    </source>
</evidence>
<evidence type="ECO:0000256" key="20">
    <source>
        <dbReference type="PIRSR" id="PIRSR603187-2"/>
    </source>
</evidence>
<dbReference type="PANTHER" id="PTHR40457">
    <property type="entry name" value="PHOSPHOLIPASE A1"/>
    <property type="match status" value="1"/>
</dbReference>
<evidence type="ECO:0000256" key="5">
    <source>
        <dbReference type="ARBA" id="ARBA00011702"/>
    </source>
</evidence>
<keyword evidence="12 21" id="KW-0378">Hydrolase</keyword>
<evidence type="ECO:0000313" key="22">
    <source>
        <dbReference type="Proteomes" id="UP000093281"/>
    </source>
</evidence>
<evidence type="ECO:0000256" key="9">
    <source>
        <dbReference type="ARBA" id="ARBA00022692"/>
    </source>
</evidence>
<feature type="binding site" description="in dimeric form" evidence="20">
    <location>
        <position position="117"/>
    </location>
    <ligand>
        <name>Ca(2+)</name>
        <dbReference type="ChEBI" id="CHEBI:29108"/>
        <label>1</label>
    </ligand>
</feature>
<comment type="catalytic activity">
    <reaction evidence="1">
        <text>a 1,2-diacyl-sn-glycero-3-phosphocholine + H2O = a 2-acyl-sn-glycero-3-phosphocholine + a fatty acid + H(+)</text>
        <dbReference type="Rhea" id="RHEA:18689"/>
        <dbReference type="ChEBI" id="CHEBI:15377"/>
        <dbReference type="ChEBI" id="CHEBI:15378"/>
        <dbReference type="ChEBI" id="CHEBI:28868"/>
        <dbReference type="ChEBI" id="CHEBI:57643"/>
        <dbReference type="ChEBI" id="CHEBI:57875"/>
        <dbReference type="EC" id="3.1.1.32"/>
    </reaction>
</comment>
<comment type="caution">
    <text evidence="21">The sequence shown here is derived from an EMBL/GenBank/DDBJ whole genome shotgun (WGS) entry which is preliminary data.</text>
</comment>
<feature type="active site" description="Proton acceptor" evidence="19">
    <location>
        <position position="149"/>
    </location>
</feature>
<evidence type="ECO:0000256" key="3">
    <source>
        <dbReference type="ARBA" id="ARBA00004571"/>
    </source>
</evidence>
<dbReference type="OrthoDB" id="188433at2"/>
<organism evidence="21 22">
    <name type="scientific">Aliarcobacter thereius</name>
    <dbReference type="NCBI Taxonomy" id="544718"/>
    <lineage>
        <taxon>Bacteria</taxon>
        <taxon>Pseudomonadati</taxon>
        <taxon>Campylobacterota</taxon>
        <taxon>Epsilonproteobacteria</taxon>
        <taxon>Campylobacterales</taxon>
        <taxon>Arcobacteraceae</taxon>
        <taxon>Aliarcobacter</taxon>
    </lineage>
</organism>
<feature type="active site" description="Nucleophile" evidence="19">
    <location>
        <position position="151"/>
    </location>
</feature>
<evidence type="ECO:0000256" key="15">
    <source>
        <dbReference type="ARBA" id="ARBA00023098"/>
    </source>
</evidence>
<dbReference type="Gene3D" id="2.40.230.10">
    <property type="entry name" value="Phospholipase A1"/>
    <property type="match status" value="1"/>
</dbReference>
<dbReference type="InterPro" id="IPR036541">
    <property type="entry name" value="PLipase_A1_sf"/>
</dbReference>
<dbReference type="AlphaFoldDB" id="A0A1C0B729"/>
<sequence>MRIFLYFLFISISFANDNLEEKLENYFEKNINKIEEKDTNYSIKQYSTKNFGLLPFKSNYILPASYYFNDFEGERKDIETIFQFSLQKNLASNLFSDNDTLNVAYTQKSFWQTTADSAPFRETVYEPELFLDFYKDYKYLKLLRLSLYHMSNGKDKEESRSSNRFYIESTFQFDNLFIIPRVWYRILERNNIDDNPDFYKYYGYGDLKLIYFYKKHSFELLLRNNLRFNSQNKGYAELNWNIPFPKFLNNDNTFFLFQVSHGYGHSFIDYDREVTNIGFGISITR</sequence>
<evidence type="ECO:0000256" key="7">
    <source>
        <dbReference type="ARBA" id="ARBA00013278"/>
    </source>
</evidence>
<evidence type="ECO:0000256" key="17">
    <source>
        <dbReference type="ARBA" id="ARBA00023237"/>
    </source>
</evidence>
<keyword evidence="15" id="KW-0443">Lipid metabolism</keyword>
<keyword evidence="17" id="KW-0998">Cell outer membrane</keyword>
<dbReference type="PRINTS" id="PR01486">
    <property type="entry name" value="PHPHLIPASEA1"/>
</dbReference>
<dbReference type="STRING" id="544718.AAX25_01259"/>
<feature type="binding site" description="in dimeric form" evidence="20">
    <location>
        <position position="159"/>
    </location>
    <ligand>
        <name>Ca(2+)</name>
        <dbReference type="ChEBI" id="CHEBI:29108"/>
        <label>1</label>
    </ligand>
</feature>
<name>A0A1C0B729_9BACT</name>
<dbReference type="EMBL" id="LCUJ01000003">
    <property type="protein sequence ID" value="OCL99387.1"/>
    <property type="molecule type" value="Genomic_DNA"/>
</dbReference>
<evidence type="ECO:0000256" key="8">
    <source>
        <dbReference type="ARBA" id="ARBA00022452"/>
    </source>
</evidence>
<dbReference type="Proteomes" id="UP000093281">
    <property type="component" value="Unassembled WGS sequence"/>
</dbReference>
<dbReference type="PATRIC" id="fig|544718.43.peg.1231"/>
<keyword evidence="13 20" id="KW-0106">Calcium</keyword>
<dbReference type="EC" id="3.1.1.32" evidence="6"/>
<evidence type="ECO:0000256" key="1">
    <source>
        <dbReference type="ARBA" id="ARBA00000111"/>
    </source>
</evidence>
<evidence type="ECO:0000256" key="4">
    <source>
        <dbReference type="ARBA" id="ARBA00010525"/>
    </source>
</evidence>
<keyword evidence="16" id="KW-0472">Membrane</keyword>
<evidence type="ECO:0000313" key="21">
    <source>
        <dbReference type="EMBL" id="OCL99387.1"/>
    </source>
</evidence>
<dbReference type="EC" id="3.1.1.4" evidence="7"/>
<evidence type="ECO:0000256" key="13">
    <source>
        <dbReference type="ARBA" id="ARBA00022837"/>
    </source>
</evidence>
<evidence type="ECO:0000256" key="18">
    <source>
        <dbReference type="ARBA" id="ARBA00032375"/>
    </source>
</evidence>
<comment type="catalytic activity">
    <reaction evidence="2">
        <text>a 1,2-diacyl-sn-glycero-3-phosphocholine + H2O = a 1-acyl-sn-glycero-3-phosphocholine + a fatty acid + H(+)</text>
        <dbReference type="Rhea" id="RHEA:15801"/>
        <dbReference type="ChEBI" id="CHEBI:15377"/>
        <dbReference type="ChEBI" id="CHEBI:15378"/>
        <dbReference type="ChEBI" id="CHEBI:28868"/>
        <dbReference type="ChEBI" id="CHEBI:57643"/>
        <dbReference type="ChEBI" id="CHEBI:58168"/>
        <dbReference type="EC" id="3.1.1.4"/>
    </reaction>
</comment>
<dbReference type="GO" id="GO:0009279">
    <property type="term" value="C:cell outer membrane"/>
    <property type="evidence" value="ECO:0007669"/>
    <property type="project" value="UniProtKB-SubCell"/>
</dbReference>
<comment type="cofactor">
    <cofactor evidence="20">
        <name>Ca(2+)</name>
        <dbReference type="ChEBI" id="CHEBI:29108"/>
    </cofactor>
    <text evidence="20">Binds 1 Ca(2+) ion per monomer.</text>
</comment>
<dbReference type="GO" id="GO:0016042">
    <property type="term" value="P:lipid catabolic process"/>
    <property type="evidence" value="ECO:0007669"/>
    <property type="project" value="UniProtKB-KW"/>
</dbReference>
<dbReference type="InterPro" id="IPR003187">
    <property type="entry name" value="PLipase_A1"/>
</dbReference>
<accession>A0A1C0B729</accession>